<dbReference type="GO" id="GO:0005834">
    <property type="term" value="C:heterotrimeric G-protein complex"/>
    <property type="evidence" value="ECO:0007669"/>
    <property type="project" value="InterPro"/>
</dbReference>
<accession>A0A2J6Q943</accession>
<feature type="binding site" evidence="10">
    <location>
        <begin position="105"/>
        <end position="106"/>
    </location>
    <ligand>
        <name>GTP</name>
        <dbReference type="ChEBI" id="CHEBI:37565"/>
    </ligand>
</feature>
<evidence type="ECO:0000256" key="6">
    <source>
        <dbReference type="ARBA" id="ARBA00023134"/>
    </source>
</evidence>
<dbReference type="GO" id="GO:0003924">
    <property type="term" value="F:GTPase activity"/>
    <property type="evidence" value="ECO:0007669"/>
    <property type="project" value="InterPro"/>
</dbReference>
<protein>
    <submittedName>
        <fullName evidence="11">G-alpha-domain-containing protein</fullName>
    </submittedName>
</protein>
<dbReference type="AlphaFoldDB" id="A0A2J6Q943"/>
<sequence length="306" mass="35244">MSKECNVLLLGDRDCRRTFIKSMQIAHSGGFTSEERRNYREVVVSNIVCVMEAAKRHAKILSQEIEKIQAGDRKITIDGAAAVQGLWEDKELVRRFLTETGGLADSYFVEEILRIARPDYLPTDADILKLRSVAPRKAGIQEFTFEMGSLSLHIFDISCQRSERRKWIHHFENTISIVYCVDISQYDERVVEDSNEATLTEGLMLFGSVINSRWFSRVSIILLLCNIGHFKEKLRSKPLVNYFPDYSGRSDFGKASKYRLWWFNQVNRSHLNLYPHLCEPSDVSNMRLVLSAVKETVLHNATRAFI</sequence>
<keyword evidence="9" id="KW-0449">Lipoprotein</keyword>
<dbReference type="InterPro" id="IPR011025">
    <property type="entry name" value="GproteinA_insert"/>
</dbReference>
<gene>
    <name evidence="11" type="ORF">NA56DRAFT_657562</name>
</gene>
<dbReference type="InterPro" id="IPR001019">
    <property type="entry name" value="Gprotein_alpha_su"/>
</dbReference>
<name>A0A2J6Q943_9HELO</name>
<evidence type="ECO:0000256" key="3">
    <source>
        <dbReference type="ARBA" id="ARBA00022723"/>
    </source>
</evidence>
<dbReference type="GO" id="GO:0005525">
    <property type="term" value="F:GTP binding"/>
    <property type="evidence" value="ECO:0007669"/>
    <property type="project" value="UniProtKB-KW"/>
</dbReference>
<dbReference type="SUPFAM" id="SSF47895">
    <property type="entry name" value="Transducin (alpha subunit), insertion domain"/>
    <property type="match status" value="1"/>
</dbReference>
<dbReference type="Gene3D" id="1.10.400.10">
    <property type="entry name" value="GI Alpha 1, domain 2-like"/>
    <property type="match status" value="1"/>
</dbReference>
<reference evidence="11 12" key="1">
    <citation type="submission" date="2016-05" db="EMBL/GenBank/DDBJ databases">
        <title>A degradative enzymes factory behind the ericoid mycorrhizal symbiosis.</title>
        <authorList>
            <consortium name="DOE Joint Genome Institute"/>
            <person name="Martino E."/>
            <person name="Morin E."/>
            <person name="Grelet G."/>
            <person name="Kuo A."/>
            <person name="Kohler A."/>
            <person name="Daghino S."/>
            <person name="Barry K."/>
            <person name="Choi C."/>
            <person name="Cichocki N."/>
            <person name="Clum A."/>
            <person name="Copeland A."/>
            <person name="Hainaut M."/>
            <person name="Haridas S."/>
            <person name="Labutti K."/>
            <person name="Lindquist E."/>
            <person name="Lipzen A."/>
            <person name="Khouja H.-R."/>
            <person name="Murat C."/>
            <person name="Ohm R."/>
            <person name="Olson A."/>
            <person name="Spatafora J."/>
            <person name="Veneault-Fourrey C."/>
            <person name="Henrissat B."/>
            <person name="Grigoriev I."/>
            <person name="Martin F."/>
            <person name="Perotto S."/>
        </authorList>
    </citation>
    <scope>NUCLEOTIDE SEQUENCE [LARGE SCALE GENOMIC DNA]</scope>
    <source>
        <strain evidence="11 12">UAMH 7357</strain>
    </source>
</reference>
<evidence type="ECO:0000256" key="5">
    <source>
        <dbReference type="ARBA" id="ARBA00022842"/>
    </source>
</evidence>
<dbReference type="InterPro" id="IPR027417">
    <property type="entry name" value="P-loop_NTPase"/>
</dbReference>
<dbReference type="GO" id="GO:0031683">
    <property type="term" value="F:G-protein beta/gamma-subunit complex binding"/>
    <property type="evidence" value="ECO:0007669"/>
    <property type="project" value="InterPro"/>
</dbReference>
<dbReference type="SUPFAM" id="SSF52540">
    <property type="entry name" value="P-loop containing nucleoside triphosphate hydrolases"/>
    <property type="match status" value="1"/>
</dbReference>
<keyword evidence="2" id="KW-0519">Myristate</keyword>
<proteinExistence type="inferred from homology"/>
<dbReference type="PRINTS" id="PR00318">
    <property type="entry name" value="GPROTEINA"/>
</dbReference>
<dbReference type="OrthoDB" id="5817230at2759"/>
<keyword evidence="8" id="KW-0807">Transducer</keyword>
<dbReference type="CDD" id="cd00066">
    <property type="entry name" value="G-alpha"/>
    <property type="match status" value="1"/>
</dbReference>
<dbReference type="GO" id="GO:0046872">
    <property type="term" value="F:metal ion binding"/>
    <property type="evidence" value="ECO:0007669"/>
    <property type="project" value="UniProtKB-KW"/>
</dbReference>
<dbReference type="GO" id="GO:0005737">
    <property type="term" value="C:cytoplasm"/>
    <property type="evidence" value="ECO:0007669"/>
    <property type="project" value="TreeGrafter"/>
</dbReference>
<organism evidence="11 12">
    <name type="scientific">Hyaloscypha hepaticicola</name>
    <dbReference type="NCBI Taxonomy" id="2082293"/>
    <lineage>
        <taxon>Eukaryota</taxon>
        <taxon>Fungi</taxon>
        <taxon>Dikarya</taxon>
        <taxon>Ascomycota</taxon>
        <taxon>Pezizomycotina</taxon>
        <taxon>Leotiomycetes</taxon>
        <taxon>Helotiales</taxon>
        <taxon>Hyaloscyphaceae</taxon>
        <taxon>Hyaloscypha</taxon>
    </lineage>
</organism>
<evidence type="ECO:0000256" key="1">
    <source>
        <dbReference type="ARBA" id="ARBA00007976"/>
    </source>
</evidence>
<evidence type="ECO:0000313" key="12">
    <source>
        <dbReference type="Proteomes" id="UP000235672"/>
    </source>
</evidence>
<dbReference type="Pfam" id="PF00503">
    <property type="entry name" value="G-alpha"/>
    <property type="match status" value="1"/>
</dbReference>
<dbReference type="GO" id="GO:0001664">
    <property type="term" value="F:G protein-coupled receptor binding"/>
    <property type="evidence" value="ECO:0007669"/>
    <property type="project" value="InterPro"/>
</dbReference>
<dbReference type="GO" id="GO:0007189">
    <property type="term" value="P:adenylate cyclase-activating G protein-coupled receptor signaling pathway"/>
    <property type="evidence" value="ECO:0007669"/>
    <property type="project" value="TreeGrafter"/>
</dbReference>
<dbReference type="PANTHER" id="PTHR10218">
    <property type="entry name" value="GTP-BINDING PROTEIN ALPHA SUBUNIT"/>
    <property type="match status" value="1"/>
</dbReference>
<dbReference type="STRING" id="1745343.A0A2J6Q943"/>
<dbReference type="Gene3D" id="3.40.50.300">
    <property type="entry name" value="P-loop containing nucleotide triphosphate hydrolases"/>
    <property type="match status" value="1"/>
</dbReference>
<evidence type="ECO:0000313" key="11">
    <source>
        <dbReference type="EMBL" id="PMD22773.1"/>
    </source>
</evidence>
<feature type="binding site" evidence="10">
    <location>
        <begin position="156"/>
        <end position="160"/>
    </location>
    <ligand>
        <name>GTP</name>
        <dbReference type="ChEBI" id="CHEBI:37565"/>
    </ligand>
</feature>
<keyword evidence="5" id="KW-0460">Magnesium</keyword>
<keyword evidence="4 10" id="KW-0547">Nucleotide-binding</keyword>
<dbReference type="EMBL" id="KZ613476">
    <property type="protein sequence ID" value="PMD22773.1"/>
    <property type="molecule type" value="Genomic_DNA"/>
</dbReference>
<evidence type="ECO:0000256" key="7">
    <source>
        <dbReference type="ARBA" id="ARBA00023139"/>
    </source>
</evidence>
<keyword evidence="3" id="KW-0479">Metal-binding</keyword>
<dbReference type="PRINTS" id="PR01241">
    <property type="entry name" value="GPROTEINAFNG"/>
</dbReference>
<keyword evidence="7" id="KW-0564">Palmitate</keyword>
<evidence type="ECO:0000256" key="9">
    <source>
        <dbReference type="ARBA" id="ARBA00023288"/>
    </source>
</evidence>
<evidence type="ECO:0000256" key="8">
    <source>
        <dbReference type="ARBA" id="ARBA00023224"/>
    </source>
</evidence>
<dbReference type="FunFam" id="3.40.50.300:FF:000692">
    <property type="entry name" value="Guanine nucleotide-binding protein subunit alpha"/>
    <property type="match status" value="1"/>
</dbReference>
<keyword evidence="12" id="KW-1185">Reference proteome</keyword>
<dbReference type="InterPro" id="IPR002975">
    <property type="entry name" value="Fungi_Gprotein_alpha"/>
</dbReference>
<dbReference type="Proteomes" id="UP000235672">
    <property type="component" value="Unassembled WGS sequence"/>
</dbReference>
<evidence type="ECO:0000256" key="10">
    <source>
        <dbReference type="PIRSR" id="PIRSR601019-1"/>
    </source>
</evidence>
<evidence type="ECO:0000256" key="2">
    <source>
        <dbReference type="ARBA" id="ARBA00022707"/>
    </source>
</evidence>
<evidence type="ECO:0000256" key="4">
    <source>
        <dbReference type="ARBA" id="ARBA00022741"/>
    </source>
</evidence>
<dbReference type="PANTHER" id="PTHR10218:SF369">
    <property type="entry name" value="GUANINE NUCLEOTIDE-BINDING PROTEIN ALPHA-2 SUBUNIT"/>
    <property type="match status" value="1"/>
</dbReference>
<dbReference type="SMART" id="SM00275">
    <property type="entry name" value="G_alpha"/>
    <property type="match status" value="1"/>
</dbReference>
<comment type="similarity">
    <text evidence="1">Belongs to the G-alpha family. G(q) subfamily.</text>
</comment>
<dbReference type="PROSITE" id="PS51882">
    <property type="entry name" value="G_ALPHA"/>
    <property type="match status" value="1"/>
</dbReference>
<keyword evidence="6 10" id="KW-0342">GTP-binding</keyword>